<evidence type="ECO:0000313" key="3">
    <source>
        <dbReference type="EMBL" id="MFC3529766.1"/>
    </source>
</evidence>
<reference evidence="4" key="1">
    <citation type="journal article" date="2019" name="Int. J. Syst. Evol. Microbiol.">
        <title>The Global Catalogue of Microorganisms (GCM) 10K type strain sequencing project: providing services to taxonomists for standard genome sequencing and annotation.</title>
        <authorList>
            <consortium name="The Broad Institute Genomics Platform"/>
            <consortium name="The Broad Institute Genome Sequencing Center for Infectious Disease"/>
            <person name="Wu L."/>
            <person name="Ma J."/>
        </authorList>
    </citation>
    <scope>NUCLEOTIDE SEQUENCE [LARGE SCALE GENOMIC DNA]</scope>
    <source>
        <strain evidence="4">KCTC 42899</strain>
    </source>
</reference>
<proteinExistence type="predicted"/>
<keyword evidence="3" id="KW-0238">DNA-binding</keyword>
<dbReference type="Pfam" id="PF04397">
    <property type="entry name" value="LytTR"/>
    <property type="match status" value="1"/>
</dbReference>
<comment type="caution">
    <text evidence="3">The sequence shown here is derived from an EMBL/GenBank/DDBJ whole genome shotgun (WGS) entry which is preliminary data.</text>
</comment>
<feature type="transmembrane region" description="Helical" evidence="1">
    <location>
        <begin position="92"/>
        <end position="114"/>
    </location>
</feature>
<dbReference type="GO" id="GO:0003677">
    <property type="term" value="F:DNA binding"/>
    <property type="evidence" value="ECO:0007669"/>
    <property type="project" value="UniProtKB-KW"/>
</dbReference>
<dbReference type="SMART" id="SM00850">
    <property type="entry name" value="LytTR"/>
    <property type="match status" value="1"/>
</dbReference>
<protein>
    <submittedName>
        <fullName evidence="3">LytTR family DNA-binding domain-containing protein</fullName>
    </submittedName>
</protein>
<evidence type="ECO:0000256" key="1">
    <source>
        <dbReference type="SAM" id="Phobius"/>
    </source>
</evidence>
<keyword evidence="1" id="KW-1133">Transmembrane helix</keyword>
<keyword evidence="1" id="KW-0472">Membrane</keyword>
<evidence type="ECO:0000313" key="4">
    <source>
        <dbReference type="Proteomes" id="UP001595721"/>
    </source>
</evidence>
<feature type="transmembrane region" description="Helical" evidence="1">
    <location>
        <begin position="126"/>
        <end position="151"/>
    </location>
</feature>
<keyword evidence="1" id="KW-0812">Transmembrane</keyword>
<accession>A0ABV7R5X2</accession>
<dbReference type="EMBL" id="JBHRXJ010000014">
    <property type="protein sequence ID" value="MFC3529766.1"/>
    <property type="molecule type" value="Genomic_DNA"/>
</dbReference>
<dbReference type="InterPro" id="IPR007492">
    <property type="entry name" value="LytTR_DNA-bd_dom"/>
</dbReference>
<dbReference type="Proteomes" id="UP001595721">
    <property type="component" value="Unassembled WGS sequence"/>
</dbReference>
<feature type="domain" description="HTH LytTR-type" evidence="2">
    <location>
        <begin position="212"/>
        <end position="311"/>
    </location>
</feature>
<dbReference type="PROSITE" id="PS50930">
    <property type="entry name" value="HTH_LYTTR"/>
    <property type="match status" value="1"/>
</dbReference>
<feature type="transmembrane region" description="Helical" evidence="1">
    <location>
        <begin position="32"/>
        <end position="48"/>
    </location>
</feature>
<gene>
    <name evidence="3" type="ORF">ACFOMH_16440</name>
</gene>
<evidence type="ECO:0000259" key="2">
    <source>
        <dbReference type="PROSITE" id="PS50930"/>
    </source>
</evidence>
<keyword evidence="4" id="KW-1185">Reference proteome</keyword>
<name>A0ABV7R5X2_9RHOB</name>
<organism evidence="3 4">
    <name type="scientific">Paracoccus mangrovi</name>
    <dbReference type="NCBI Taxonomy" id="1715645"/>
    <lineage>
        <taxon>Bacteria</taxon>
        <taxon>Pseudomonadati</taxon>
        <taxon>Pseudomonadota</taxon>
        <taxon>Alphaproteobacteria</taxon>
        <taxon>Rhodobacterales</taxon>
        <taxon>Paracoccaceae</taxon>
        <taxon>Paracoccus</taxon>
    </lineage>
</organism>
<dbReference type="RefSeq" id="WP_377745837.1">
    <property type="nucleotide sequence ID" value="NZ_JBHRXJ010000014.1"/>
</dbReference>
<dbReference type="Gene3D" id="2.40.50.1020">
    <property type="entry name" value="LytTr DNA-binding domain"/>
    <property type="match status" value="1"/>
</dbReference>
<feature type="transmembrane region" description="Helical" evidence="1">
    <location>
        <begin position="60"/>
        <end position="80"/>
    </location>
</feature>
<sequence length="326" mass="36553">MSDEMEIRLVTGHKIRLLPDELVRLAVHRNSIAIRAITVVLLVVLNFHPRVAEAPVWARLAVFFPAVMIWNLLFVAALLFQAALCRVFHRPLIAYAPLANLIAVIGATTIGQSIGSYMGLPNPELAGWMMSVIMLNLFMAEFLNTIFYLTIAPPTLDDIRYGRAEDMVISSGTRPAPGRRLFWEIMHMIEDRTEPAANNQNERKTGNSPDALDIGGVKIAIDDIVRLSSQGGYTEIITKRHRYLECFPLQELAAMIPEGVGYQVHRSHWVAFRGISSVRKEGRNRIITFDDGVEIPVARHRLAGFEKHQPPEVEVLANASTRLDED</sequence>